<dbReference type="Proteomes" id="UP001501867">
    <property type="component" value="Unassembled WGS sequence"/>
</dbReference>
<reference evidence="2" key="1">
    <citation type="journal article" date="2019" name="Int. J. Syst. Evol. Microbiol.">
        <title>The Global Catalogue of Microorganisms (GCM) 10K type strain sequencing project: providing services to taxonomists for standard genome sequencing and annotation.</title>
        <authorList>
            <consortium name="The Broad Institute Genomics Platform"/>
            <consortium name="The Broad Institute Genome Sequencing Center for Infectious Disease"/>
            <person name="Wu L."/>
            <person name="Ma J."/>
        </authorList>
    </citation>
    <scope>NUCLEOTIDE SEQUENCE [LARGE SCALE GENOMIC DNA]</scope>
    <source>
        <strain evidence="2">JCM 4505</strain>
    </source>
</reference>
<keyword evidence="2" id="KW-1185">Reference proteome</keyword>
<evidence type="ECO:0000313" key="2">
    <source>
        <dbReference type="Proteomes" id="UP001501867"/>
    </source>
</evidence>
<accession>A0ABP3F6W8</accession>
<proteinExistence type="predicted"/>
<sequence>MRIEFFTYGVNRRWGIRVDGTDLREPLVEAIRPVWEAEEFFRAKSPREREEFLRYRYGGLTALDFGDGSAAAARHFLGEGRGELWDAATGTTVVLGCVCGVWECGPLYARIDATAATVTWSGFRMPYRPPGEVLPLGPYVFERAAYERTLARPHRLREDPIR</sequence>
<dbReference type="RefSeq" id="WP_344162288.1">
    <property type="nucleotide sequence ID" value="NZ_BAAABV010000021.1"/>
</dbReference>
<gene>
    <name evidence="1" type="ORF">GCM10010302_44500</name>
</gene>
<organism evidence="1 2">
    <name type="scientific">Streptomyces polychromogenes</name>
    <dbReference type="NCBI Taxonomy" id="67342"/>
    <lineage>
        <taxon>Bacteria</taxon>
        <taxon>Bacillati</taxon>
        <taxon>Actinomycetota</taxon>
        <taxon>Actinomycetes</taxon>
        <taxon>Kitasatosporales</taxon>
        <taxon>Streptomycetaceae</taxon>
        <taxon>Streptomyces</taxon>
    </lineage>
</organism>
<evidence type="ECO:0000313" key="1">
    <source>
        <dbReference type="EMBL" id="GAA0301027.1"/>
    </source>
</evidence>
<name>A0ABP3F6W8_9ACTN</name>
<dbReference type="EMBL" id="BAAABV010000021">
    <property type="protein sequence ID" value="GAA0301027.1"/>
    <property type="molecule type" value="Genomic_DNA"/>
</dbReference>
<comment type="caution">
    <text evidence="1">The sequence shown here is derived from an EMBL/GenBank/DDBJ whole genome shotgun (WGS) entry which is preliminary data.</text>
</comment>
<protein>
    <submittedName>
        <fullName evidence="1">Uncharacterized protein</fullName>
    </submittedName>
</protein>